<dbReference type="PANTHER" id="PTHR34512">
    <property type="entry name" value="CELL SURFACE PROTEIN"/>
    <property type="match status" value="1"/>
</dbReference>
<gene>
    <name evidence="1" type="ORF">METZ01_LOCUS116702</name>
</gene>
<accession>A0A381XGJ5</accession>
<dbReference type="EMBL" id="UINC01015100">
    <property type="protein sequence ID" value="SVA63848.1"/>
    <property type="molecule type" value="Genomic_DNA"/>
</dbReference>
<dbReference type="InterPro" id="IPR011047">
    <property type="entry name" value="Quinoprotein_ADH-like_sf"/>
</dbReference>
<feature type="non-terminal residue" evidence="1">
    <location>
        <position position="62"/>
    </location>
</feature>
<sequence>MAFLLAVVCSTADWPQFRGPDGQGHSDQKGIPIHWEEGKNITWKTEVPGQGWSSPVIAGNQV</sequence>
<dbReference type="AlphaFoldDB" id="A0A381XGJ5"/>
<proteinExistence type="predicted"/>
<evidence type="ECO:0000313" key="1">
    <source>
        <dbReference type="EMBL" id="SVA63848.1"/>
    </source>
</evidence>
<organism evidence="1">
    <name type="scientific">marine metagenome</name>
    <dbReference type="NCBI Taxonomy" id="408172"/>
    <lineage>
        <taxon>unclassified sequences</taxon>
        <taxon>metagenomes</taxon>
        <taxon>ecological metagenomes</taxon>
    </lineage>
</organism>
<dbReference type="SUPFAM" id="SSF50998">
    <property type="entry name" value="Quinoprotein alcohol dehydrogenase-like"/>
    <property type="match status" value="1"/>
</dbReference>
<reference evidence="1" key="1">
    <citation type="submission" date="2018-05" db="EMBL/GenBank/DDBJ databases">
        <authorList>
            <person name="Lanie J.A."/>
            <person name="Ng W.-L."/>
            <person name="Kazmierczak K.M."/>
            <person name="Andrzejewski T.M."/>
            <person name="Davidsen T.M."/>
            <person name="Wayne K.J."/>
            <person name="Tettelin H."/>
            <person name="Glass J.I."/>
            <person name="Rusch D."/>
            <person name="Podicherti R."/>
            <person name="Tsui H.-C.T."/>
            <person name="Winkler M.E."/>
        </authorList>
    </citation>
    <scope>NUCLEOTIDE SEQUENCE</scope>
</reference>
<protein>
    <recommendedName>
        <fullName evidence="2">Serine/threonine protein kinase</fullName>
    </recommendedName>
</protein>
<name>A0A381XGJ5_9ZZZZ</name>
<dbReference type="PANTHER" id="PTHR34512:SF30">
    <property type="entry name" value="OUTER MEMBRANE PROTEIN ASSEMBLY FACTOR BAMB"/>
    <property type="match status" value="1"/>
</dbReference>
<evidence type="ECO:0008006" key="2">
    <source>
        <dbReference type="Google" id="ProtNLM"/>
    </source>
</evidence>